<evidence type="ECO:0000256" key="9">
    <source>
        <dbReference type="HAMAP-Rule" id="MF_02095"/>
    </source>
</evidence>
<feature type="binding site" evidence="9">
    <location>
        <position position="66"/>
    </location>
    <ligand>
        <name>substrate</name>
    </ligand>
</feature>
<dbReference type="Gene3D" id="3.40.190.80">
    <property type="match status" value="1"/>
</dbReference>
<dbReference type="PANTHER" id="PTHR43028:SF5">
    <property type="entry name" value="3'(2'),5'-BISPHOSPHATE NUCLEOTIDASE 1"/>
    <property type="match status" value="1"/>
</dbReference>
<comment type="similarity">
    <text evidence="2 9">Belongs to the inositol monophosphatase superfamily. CysQ family.</text>
</comment>
<feature type="binding site" evidence="9">
    <location>
        <begin position="88"/>
        <end position="91"/>
    </location>
    <ligand>
        <name>substrate</name>
    </ligand>
</feature>
<organism evidence="10 11">
    <name type="scientific">Lacimicrobium alkaliphilum</name>
    <dbReference type="NCBI Taxonomy" id="1526571"/>
    <lineage>
        <taxon>Bacteria</taxon>
        <taxon>Pseudomonadati</taxon>
        <taxon>Pseudomonadota</taxon>
        <taxon>Gammaproteobacteria</taxon>
        <taxon>Alteromonadales</taxon>
        <taxon>Alteromonadaceae</taxon>
        <taxon>Lacimicrobium</taxon>
    </lineage>
</organism>
<dbReference type="SUPFAM" id="SSF56655">
    <property type="entry name" value="Carbohydrate phosphatase"/>
    <property type="match status" value="1"/>
</dbReference>
<evidence type="ECO:0000313" key="11">
    <source>
        <dbReference type="Proteomes" id="UP000614272"/>
    </source>
</evidence>
<dbReference type="InterPro" id="IPR000760">
    <property type="entry name" value="Inositol_monophosphatase-like"/>
</dbReference>
<keyword evidence="4 9" id="KW-0997">Cell inner membrane</keyword>
<evidence type="ECO:0000256" key="3">
    <source>
        <dbReference type="ARBA" id="ARBA00022475"/>
    </source>
</evidence>
<keyword evidence="7 9" id="KW-0460">Magnesium</keyword>
<dbReference type="EC" id="3.1.3.7" evidence="9"/>
<sequence length="261" mass="28673">MSRAQLAEQLTQIAHQAGKAIMDIYARDFEVTDKQDNSPLTEADLAAHHIIVDGLKAISDLPVLSEESADIAWQERSQWQQYWLVDPLDGTKEFIKKNGEFTVNIALIEDGEPVLGVVFAPALNTTYVGAVGEFARVSKAGEMTELRPAIHQNDEIWKVVGSRSHQSPQIQALLDQLPGDTELVAMGSSLKLCLVAEGKAHLYPRLGPTSEWDTAAAHAVVNAAGGTVCELEEQKPLSEQQKPLRYNQKESLLNPYFLVSC</sequence>
<dbReference type="Gene3D" id="3.30.540.10">
    <property type="entry name" value="Fructose-1,6-Bisphosphatase, subunit A, domain 1"/>
    <property type="match status" value="1"/>
</dbReference>
<evidence type="ECO:0000256" key="6">
    <source>
        <dbReference type="ARBA" id="ARBA00022801"/>
    </source>
</evidence>
<evidence type="ECO:0000256" key="7">
    <source>
        <dbReference type="ARBA" id="ARBA00022842"/>
    </source>
</evidence>
<dbReference type="EMBL" id="BMGJ01000008">
    <property type="protein sequence ID" value="GGD67113.1"/>
    <property type="molecule type" value="Genomic_DNA"/>
</dbReference>
<dbReference type="RefSeq" id="WP_099034944.1">
    <property type="nucleotide sequence ID" value="NZ_BMGJ01000008.1"/>
</dbReference>
<keyword evidence="3 9" id="KW-1003">Cell membrane</keyword>
<feature type="binding site" evidence="9">
    <location>
        <position position="66"/>
    </location>
    <ligand>
        <name>Mg(2+)</name>
        <dbReference type="ChEBI" id="CHEBI:18420"/>
        <label>1</label>
    </ligand>
</feature>
<accession>A0ABQ1RHX0</accession>
<evidence type="ECO:0000256" key="8">
    <source>
        <dbReference type="ARBA" id="ARBA00023136"/>
    </source>
</evidence>
<keyword evidence="5 9" id="KW-0479">Metal-binding</keyword>
<feature type="binding site" evidence="9">
    <location>
        <position position="86"/>
    </location>
    <ligand>
        <name>Mg(2+)</name>
        <dbReference type="ChEBI" id="CHEBI:18420"/>
        <label>1</label>
    </ligand>
</feature>
<dbReference type="InterPro" id="IPR050725">
    <property type="entry name" value="CysQ/Inositol_MonoPase"/>
</dbReference>
<feature type="binding site" evidence="9">
    <location>
        <position position="213"/>
    </location>
    <ligand>
        <name>substrate</name>
    </ligand>
</feature>
<comment type="caution">
    <text evidence="10">The sequence shown here is derived from an EMBL/GenBank/DDBJ whole genome shotgun (WGS) entry which is preliminary data.</text>
</comment>
<dbReference type="InterPro" id="IPR020583">
    <property type="entry name" value="Inositol_monoP_metal-BS"/>
</dbReference>
<evidence type="ECO:0000256" key="5">
    <source>
        <dbReference type="ARBA" id="ARBA00022723"/>
    </source>
</evidence>
<dbReference type="Proteomes" id="UP000614272">
    <property type="component" value="Unassembled WGS sequence"/>
</dbReference>
<proteinExistence type="inferred from homology"/>
<evidence type="ECO:0000256" key="1">
    <source>
        <dbReference type="ARBA" id="ARBA00001625"/>
    </source>
</evidence>
<dbReference type="CDD" id="cd01638">
    <property type="entry name" value="CysQ"/>
    <property type="match status" value="1"/>
</dbReference>
<keyword evidence="8 9" id="KW-0472">Membrane</keyword>
<evidence type="ECO:0000313" key="10">
    <source>
        <dbReference type="EMBL" id="GGD67113.1"/>
    </source>
</evidence>
<dbReference type="PROSITE" id="PS00629">
    <property type="entry name" value="IMP_1"/>
    <property type="match status" value="1"/>
</dbReference>
<keyword evidence="11" id="KW-1185">Reference proteome</keyword>
<dbReference type="HAMAP" id="MF_02095">
    <property type="entry name" value="CysQ"/>
    <property type="match status" value="1"/>
</dbReference>
<name>A0ABQ1RHX0_9ALTE</name>
<feature type="binding site" evidence="9">
    <location>
        <position position="89"/>
    </location>
    <ligand>
        <name>Mg(2+)</name>
        <dbReference type="ChEBI" id="CHEBI:18420"/>
        <label>2</label>
    </ligand>
</feature>
<dbReference type="InterPro" id="IPR020550">
    <property type="entry name" value="Inositol_monophosphatase_CS"/>
</dbReference>
<gene>
    <name evidence="9 10" type="primary">cysQ</name>
    <name evidence="10" type="ORF">GCM10011357_22850</name>
</gene>
<evidence type="ECO:0000256" key="2">
    <source>
        <dbReference type="ARBA" id="ARBA00005289"/>
    </source>
</evidence>
<keyword evidence="6 9" id="KW-0378">Hydrolase</keyword>
<reference evidence="11" key="1">
    <citation type="journal article" date="2019" name="Int. J. Syst. Evol. Microbiol.">
        <title>The Global Catalogue of Microorganisms (GCM) 10K type strain sequencing project: providing services to taxonomists for standard genome sequencing and annotation.</title>
        <authorList>
            <consortium name="The Broad Institute Genomics Platform"/>
            <consortium name="The Broad Institute Genome Sequencing Center for Infectious Disease"/>
            <person name="Wu L."/>
            <person name="Ma J."/>
        </authorList>
    </citation>
    <scope>NUCLEOTIDE SEQUENCE [LARGE SCALE GENOMIC DNA]</scope>
    <source>
        <strain evidence="11">CGMCC 1.12923</strain>
    </source>
</reference>
<dbReference type="PANTHER" id="PTHR43028">
    <property type="entry name" value="3'(2'),5'-BISPHOSPHATE NUCLEOTIDASE 1"/>
    <property type="match status" value="1"/>
</dbReference>
<dbReference type="PROSITE" id="PS00630">
    <property type="entry name" value="IMP_2"/>
    <property type="match status" value="1"/>
</dbReference>
<dbReference type="InterPro" id="IPR006240">
    <property type="entry name" value="CysQ"/>
</dbReference>
<comment type="function">
    <text evidence="9">Converts adenosine-3',5'-bisphosphate (PAP) to AMP.</text>
</comment>
<dbReference type="NCBIfam" id="TIGR01331">
    <property type="entry name" value="bisphos_cysQ"/>
    <property type="match status" value="1"/>
</dbReference>
<comment type="subcellular location">
    <subcellularLocation>
        <location evidence="9">Cell inner membrane</location>
        <topology evidence="9">Peripheral membrane protein</topology>
        <orientation evidence="9">Cytoplasmic side</orientation>
    </subcellularLocation>
</comment>
<dbReference type="Pfam" id="PF00459">
    <property type="entry name" value="Inositol_P"/>
    <property type="match status" value="1"/>
</dbReference>
<protein>
    <recommendedName>
        <fullName evidence="9">3'(2'),5'-bisphosphate nucleotidase CysQ</fullName>
        <ecNumber evidence="9">3.1.3.7</ecNumber>
    </recommendedName>
    <alternativeName>
        <fullName evidence="9">3'(2'),5-bisphosphonucleoside 3'(2')-phosphohydrolase</fullName>
    </alternativeName>
    <alternativeName>
        <fullName evidence="9">3'-phosphoadenosine 5'-phosphate phosphatase</fullName>
        <shortName evidence="9">PAP phosphatase</shortName>
    </alternativeName>
</protein>
<comment type="cofactor">
    <cofactor evidence="9">
        <name>Mg(2+)</name>
        <dbReference type="ChEBI" id="CHEBI:18420"/>
    </cofactor>
</comment>
<evidence type="ECO:0000256" key="4">
    <source>
        <dbReference type="ARBA" id="ARBA00022519"/>
    </source>
</evidence>
<feature type="binding site" evidence="9">
    <location>
        <position position="88"/>
    </location>
    <ligand>
        <name>Mg(2+)</name>
        <dbReference type="ChEBI" id="CHEBI:18420"/>
        <label>1</label>
    </ligand>
</feature>
<feature type="binding site" evidence="9">
    <location>
        <position position="213"/>
    </location>
    <ligand>
        <name>Mg(2+)</name>
        <dbReference type="ChEBI" id="CHEBI:18420"/>
        <label>2</label>
    </ligand>
</feature>
<comment type="catalytic activity">
    <reaction evidence="1 9">
        <text>adenosine 3',5'-bisphosphate + H2O = AMP + phosphate</text>
        <dbReference type="Rhea" id="RHEA:10040"/>
        <dbReference type="ChEBI" id="CHEBI:15377"/>
        <dbReference type="ChEBI" id="CHEBI:43474"/>
        <dbReference type="ChEBI" id="CHEBI:58343"/>
        <dbReference type="ChEBI" id="CHEBI:456215"/>
        <dbReference type="EC" id="3.1.3.7"/>
    </reaction>
</comment>
<feature type="binding site" evidence="9">
    <location>
        <position position="86"/>
    </location>
    <ligand>
        <name>Mg(2+)</name>
        <dbReference type="ChEBI" id="CHEBI:18420"/>
        <label>2</label>
    </ligand>
</feature>